<evidence type="ECO:0000313" key="3">
    <source>
        <dbReference type="Proteomes" id="UP000193104"/>
    </source>
</evidence>
<sequence length="62" mass="7030">MKAVIKWLVSVAGFLFGNLLPLAAILIGAVFFILFFPRYAIPLTAVWAVVVIVIDVRYSRWY</sequence>
<dbReference type="STRING" id="1076551.HA48_10400"/>
<feature type="transmembrane region" description="Helical" evidence="1">
    <location>
        <begin position="7"/>
        <end position="33"/>
    </location>
</feature>
<proteinExistence type="predicted"/>
<organism evidence="2 3">
    <name type="scientific">Pantoea wallisii</name>
    <dbReference type="NCBI Taxonomy" id="1076551"/>
    <lineage>
        <taxon>Bacteria</taxon>
        <taxon>Pseudomonadati</taxon>
        <taxon>Pseudomonadota</taxon>
        <taxon>Gammaproteobacteria</taxon>
        <taxon>Enterobacterales</taxon>
        <taxon>Erwiniaceae</taxon>
        <taxon>Pantoea</taxon>
    </lineage>
</organism>
<gene>
    <name evidence="2" type="ORF">HA48_10400</name>
</gene>
<comment type="caution">
    <text evidence="2">The sequence shown here is derived from an EMBL/GenBank/DDBJ whole genome shotgun (WGS) entry which is preliminary data.</text>
</comment>
<reference evidence="2 3" key="1">
    <citation type="journal article" date="2017" name="Antonie Van Leeuwenhoek">
        <title>Phylogenomic resolution of the bacterial genus Pantoea and its relationship with Erwinia and Tatumella.</title>
        <authorList>
            <person name="Palmer M."/>
            <person name="Steenkamp E.T."/>
            <person name="Coetzee M.P."/>
            <person name="Chan W.Y."/>
            <person name="van Zyl E."/>
            <person name="De Maayer P."/>
            <person name="Coutinho T.A."/>
            <person name="Blom J."/>
            <person name="Smits T.H."/>
            <person name="Duffy B."/>
            <person name="Venter S.N."/>
        </authorList>
    </citation>
    <scope>NUCLEOTIDE SEQUENCE [LARGE SCALE GENOMIC DNA]</scope>
    <source>
        <strain evidence="2 3">LMG 26277</strain>
    </source>
</reference>
<evidence type="ECO:0000256" key="1">
    <source>
        <dbReference type="SAM" id="Phobius"/>
    </source>
</evidence>
<evidence type="ECO:0000313" key="2">
    <source>
        <dbReference type="EMBL" id="ORM73262.1"/>
    </source>
</evidence>
<keyword evidence="1" id="KW-1133">Transmembrane helix</keyword>
<dbReference type="EMBL" id="MLFS01000024">
    <property type="protein sequence ID" value="ORM73262.1"/>
    <property type="molecule type" value="Genomic_DNA"/>
</dbReference>
<dbReference type="AlphaFoldDB" id="A0A1X1D990"/>
<dbReference type="Proteomes" id="UP000193104">
    <property type="component" value="Unassembled WGS sequence"/>
</dbReference>
<keyword evidence="3" id="KW-1185">Reference proteome</keyword>
<keyword evidence="1" id="KW-0472">Membrane</keyword>
<keyword evidence="1" id="KW-0812">Transmembrane</keyword>
<feature type="transmembrane region" description="Helical" evidence="1">
    <location>
        <begin position="39"/>
        <end position="58"/>
    </location>
</feature>
<name>A0A1X1D990_9GAMM</name>
<accession>A0A1X1D990</accession>
<protein>
    <submittedName>
        <fullName evidence="2">Uncharacterized protein</fullName>
    </submittedName>
</protein>